<dbReference type="Proteomes" id="UP000828390">
    <property type="component" value="Unassembled WGS sequence"/>
</dbReference>
<reference evidence="1" key="1">
    <citation type="journal article" date="2019" name="bioRxiv">
        <title>The Genome of the Zebra Mussel, Dreissena polymorpha: A Resource for Invasive Species Research.</title>
        <authorList>
            <person name="McCartney M.A."/>
            <person name="Auch B."/>
            <person name="Kono T."/>
            <person name="Mallez S."/>
            <person name="Zhang Y."/>
            <person name="Obille A."/>
            <person name="Becker A."/>
            <person name="Abrahante J.E."/>
            <person name="Garbe J."/>
            <person name="Badalamenti J.P."/>
            <person name="Herman A."/>
            <person name="Mangelson H."/>
            <person name="Liachko I."/>
            <person name="Sullivan S."/>
            <person name="Sone E.D."/>
            <person name="Koren S."/>
            <person name="Silverstein K.A.T."/>
            <person name="Beckman K.B."/>
            <person name="Gohl D.M."/>
        </authorList>
    </citation>
    <scope>NUCLEOTIDE SEQUENCE</scope>
    <source>
        <strain evidence="1">Duluth1</strain>
        <tissue evidence="1">Whole animal</tissue>
    </source>
</reference>
<sequence>MTILELTLGAVQPHSVYILGAVKPHSVYLHPGVCQGAVDIQPNSVRETRNCRLKIEPRSMFTGGEGIFC</sequence>
<proteinExistence type="predicted"/>
<name>A0A9D4LEF9_DREPO</name>
<comment type="caution">
    <text evidence="1">The sequence shown here is derived from an EMBL/GenBank/DDBJ whole genome shotgun (WGS) entry which is preliminary data.</text>
</comment>
<evidence type="ECO:0000313" key="2">
    <source>
        <dbReference type="Proteomes" id="UP000828390"/>
    </source>
</evidence>
<evidence type="ECO:0000313" key="1">
    <source>
        <dbReference type="EMBL" id="KAH3857137.1"/>
    </source>
</evidence>
<gene>
    <name evidence="1" type="ORF">DPMN_099737</name>
</gene>
<accession>A0A9D4LEF9</accession>
<dbReference type="EMBL" id="JAIWYP010000003">
    <property type="protein sequence ID" value="KAH3857137.1"/>
    <property type="molecule type" value="Genomic_DNA"/>
</dbReference>
<keyword evidence="2" id="KW-1185">Reference proteome</keyword>
<organism evidence="1 2">
    <name type="scientific">Dreissena polymorpha</name>
    <name type="common">Zebra mussel</name>
    <name type="synonym">Mytilus polymorpha</name>
    <dbReference type="NCBI Taxonomy" id="45954"/>
    <lineage>
        <taxon>Eukaryota</taxon>
        <taxon>Metazoa</taxon>
        <taxon>Spiralia</taxon>
        <taxon>Lophotrochozoa</taxon>
        <taxon>Mollusca</taxon>
        <taxon>Bivalvia</taxon>
        <taxon>Autobranchia</taxon>
        <taxon>Heteroconchia</taxon>
        <taxon>Euheterodonta</taxon>
        <taxon>Imparidentia</taxon>
        <taxon>Neoheterodontei</taxon>
        <taxon>Myida</taxon>
        <taxon>Dreissenoidea</taxon>
        <taxon>Dreissenidae</taxon>
        <taxon>Dreissena</taxon>
    </lineage>
</organism>
<reference evidence="1" key="2">
    <citation type="submission" date="2020-11" db="EMBL/GenBank/DDBJ databases">
        <authorList>
            <person name="McCartney M.A."/>
            <person name="Auch B."/>
            <person name="Kono T."/>
            <person name="Mallez S."/>
            <person name="Becker A."/>
            <person name="Gohl D.M."/>
            <person name="Silverstein K.A.T."/>
            <person name="Koren S."/>
            <person name="Bechman K.B."/>
            <person name="Herman A."/>
            <person name="Abrahante J.E."/>
            <person name="Garbe J."/>
        </authorList>
    </citation>
    <scope>NUCLEOTIDE SEQUENCE</scope>
    <source>
        <strain evidence="1">Duluth1</strain>
        <tissue evidence="1">Whole animal</tissue>
    </source>
</reference>
<protein>
    <submittedName>
        <fullName evidence="1">Uncharacterized protein</fullName>
    </submittedName>
</protein>
<dbReference type="AlphaFoldDB" id="A0A9D4LEF9"/>